<accession>A0AA96X258</accession>
<sequence length="147" mass="15396">MLKHIARRLSAVAVTFLLFFSLSFGVMSVAQAASATTDLEQTKGYYAQKADDMSEVQAAPSVEVDSEAAEEAAEEAAKAEKKAAKKAAKEAKAAAKAEEKKVKEAAKAEAKKAKEAAKAEAKKAKEAAKAEKAKGAEKSTDVTESDS</sequence>
<feature type="chain" id="PRO_5041727594" evidence="2">
    <location>
        <begin position="33"/>
        <end position="147"/>
    </location>
</feature>
<keyword evidence="2" id="KW-0732">Signal</keyword>
<feature type="compositionally biased region" description="Acidic residues" evidence="1">
    <location>
        <begin position="64"/>
        <end position="74"/>
    </location>
</feature>
<feature type="signal peptide" evidence="2">
    <location>
        <begin position="1"/>
        <end position="32"/>
    </location>
</feature>
<reference evidence="3" key="2">
    <citation type="submission" date="2023-07" db="EMBL/GenBank/DDBJ databases">
        <authorList>
            <person name="Bai X.-H."/>
            <person name="Wang H.-H."/>
            <person name="Wang J."/>
            <person name="Ma M.-Y."/>
            <person name="Hu H.-H."/>
            <person name="Song Z.-L."/>
            <person name="Ma H.-G."/>
            <person name="Fan Y."/>
            <person name="Du C.-Y."/>
            <person name="Xu J.-C."/>
        </authorList>
    </citation>
    <scope>NUCLEOTIDE SEQUENCE</scope>
    <source>
        <strain evidence="3">CZ1</strain>
    </source>
</reference>
<evidence type="ECO:0000313" key="3">
    <source>
        <dbReference type="EMBL" id="WNZ48464.1"/>
    </source>
</evidence>
<protein>
    <submittedName>
        <fullName evidence="3">Uncharacterized protein</fullName>
    </submittedName>
</protein>
<reference evidence="3" key="1">
    <citation type="journal article" date="2023" name="Plants (Basel)">
        <title>Genomic Analysis of Leptolyngbya boryana CZ1 Reveals Efficient Carbon Fixation Modules.</title>
        <authorList>
            <person name="Bai X."/>
            <person name="Wang H."/>
            <person name="Cheng W."/>
            <person name="Wang J."/>
            <person name="Ma M."/>
            <person name="Hu H."/>
            <person name="Song Z."/>
            <person name="Ma H."/>
            <person name="Fan Y."/>
            <person name="Du C."/>
            <person name="Xu J."/>
        </authorList>
    </citation>
    <scope>NUCLEOTIDE SEQUENCE</scope>
    <source>
        <strain evidence="3">CZ1</strain>
    </source>
</reference>
<dbReference type="RefSeq" id="WP_190651865.1">
    <property type="nucleotide sequence ID" value="NZ_CP130144.1"/>
</dbReference>
<proteinExistence type="predicted"/>
<evidence type="ECO:0000256" key="2">
    <source>
        <dbReference type="SAM" id="SignalP"/>
    </source>
</evidence>
<gene>
    <name evidence="3" type="ORF">Q2T42_11555</name>
</gene>
<name>A0AA96X258_LEPBY</name>
<evidence type="ECO:0000256" key="1">
    <source>
        <dbReference type="SAM" id="MobiDB-lite"/>
    </source>
</evidence>
<organism evidence="3">
    <name type="scientific">Leptolyngbya boryana CZ1</name>
    <dbReference type="NCBI Taxonomy" id="3060204"/>
    <lineage>
        <taxon>Bacteria</taxon>
        <taxon>Bacillati</taxon>
        <taxon>Cyanobacteriota</taxon>
        <taxon>Cyanophyceae</taxon>
        <taxon>Leptolyngbyales</taxon>
        <taxon>Leptolyngbyaceae</taxon>
        <taxon>Leptolyngbya group</taxon>
        <taxon>Leptolyngbya</taxon>
    </lineage>
</organism>
<dbReference type="AlphaFoldDB" id="A0AA96X258"/>
<feature type="compositionally biased region" description="Basic and acidic residues" evidence="1">
    <location>
        <begin position="75"/>
        <end position="141"/>
    </location>
</feature>
<dbReference type="EMBL" id="CP130144">
    <property type="protein sequence ID" value="WNZ48464.1"/>
    <property type="molecule type" value="Genomic_DNA"/>
</dbReference>
<feature type="region of interest" description="Disordered" evidence="1">
    <location>
        <begin position="57"/>
        <end position="147"/>
    </location>
</feature>